<dbReference type="PANTHER" id="PTHR45436:SF5">
    <property type="entry name" value="SENSOR HISTIDINE KINASE TRCS"/>
    <property type="match status" value="1"/>
</dbReference>
<comment type="caution">
    <text evidence="13">The sequence shown here is derived from an EMBL/GenBank/DDBJ whole genome shotgun (WGS) entry which is preliminary data.</text>
</comment>
<dbReference type="PROSITE" id="PS50885">
    <property type="entry name" value="HAMP"/>
    <property type="match status" value="1"/>
</dbReference>
<gene>
    <name evidence="13" type="ORF">JD78_01632</name>
</gene>
<dbReference type="Pfam" id="PF00512">
    <property type="entry name" value="HisKA"/>
    <property type="match status" value="1"/>
</dbReference>
<evidence type="ECO:0000256" key="6">
    <source>
        <dbReference type="ARBA" id="ARBA00022692"/>
    </source>
</evidence>
<dbReference type="Gene3D" id="6.10.340.10">
    <property type="match status" value="1"/>
</dbReference>
<dbReference type="InterPro" id="IPR050428">
    <property type="entry name" value="TCS_sensor_his_kinase"/>
</dbReference>
<evidence type="ECO:0000259" key="12">
    <source>
        <dbReference type="PROSITE" id="PS50885"/>
    </source>
</evidence>
<dbReference type="Pfam" id="PF00672">
    <property type="entry name" value="HAMP"/>
    <property type="match status" value="1"/>
</dbReference>
<dbReference type="Gene3D" id="3.30.565.10">
    <property type="entry name" value="Histidine kinase-like ATPase, C-terminal domain"/>
    <property type="match status" value="1"/>
</dbReference>
<keyword evidence="10" id="KW-0472">Membrane</keyword>
<comment type="subcellular location">
    <subcellularLocation>
        <location evidence="2">Cell membrane</location>
    </subcellularLocation>
</comment>
<feature type="domain" description="Histidine kinase" evidence="11">
    <location>
        <begin position="245"/>
        <end position="465"/>
    </location>
</feature>
<dbReference type="SMART" id="SM00304">
    <property type="entry name" value="HAMP"/>
    <property type="match status" value="2"/>
</dbReference>
<dbReference type="InterPro" id="IPR036890">
    <property type="entry name" value="HATPase_C_sf"/>
</dbReference>
<comment type="catalytic activity">
    <reaction evidence="1">
        <text>ATP + protein L-histidine = ADP + protein N-phospho-L-histidine.</text>
        <dbReference type="EC" id="2.7.13.3"/>
    </reaction>
</comment>
<keyword evidence="4" id="KW-0597">Phosphoprotein</keyword>
<keyword evidence="5" id="KW-0808">Transferase</keyword>
<evidence type="ECO:0000256" key="4">
    <source>
        <dbReference type="ARBA" id="ARBA00022553"/>
    </source>
</evidence>
<dbReference type="GO" id="GO:0000155">
    <property type="term" value="F:phosphorelay sensor kinase activity"/>
    <property type="evidence" value="ECO:0007669"/>
    <property type="project" value="InterPro"/>
</dbReference>
<keyword evidence="9" id="KW-0902">Two-component regulatory system</keyword>
<keyword evidence="8" id="KW-1133">Transmembrane helix</keyword>
<dbReference type="InterPro" id="IPR003660">
    <property type="entry name" value="HAMP_dom"/>
</dbReference>
<evidence type="ECO:0000313" key="14">
    <source>
        <dbReference type="Proteomes" id="UP000321490"/>
    </source>
</evidence>
<dbReference type="SUPFAM" id="SSF47384">
    <property type="entry name" value="Homodimeric domain of signal transducing histidine kinase"/>
    <property type="match status" value="1"/>
</dbReference>
<dbReference type="PANTHER" id="PTHR45436">
    <property type="entry name" value="SENSOR HISTIDINE KINASE YKOH"/>
    <property type="match status" value="1"/>
</dbReference>
<dbReference type="CDD" id="cd00075">
    <property type="entry name" value="HATPase"/>
    <property type="match status" value="1"/>
</dbReference>
<evidence type="ECO:0000259" key="11">
    <source>
        <dbReference type="PROSITE" id="PS50109"/>
    </source>
</evidence>
<evidence type="ECO:0000313" key="13">
    <source>
        <dbReference type="EMBL" id="TWH73109.1"/>
    </source>
</evidence>
<dbReference type="Pfam" id="PF02518">
    <property type="entry name" value="HATPase_c"/>
    <property type="match status" value="1"/>
</dbReference>
<dbReference type="EC" id="2.7.13.3" evidence="3"/>
<dbReference type="SUPFAM" id="SSF158472">
    <property type="entry name" value="HAMP domain-like"/>
    <property type="match status" value="1"/>
</dbReference>
<evidence type="ECO:0000256" key="9">
    <source>
        <dbReference type="ARBA" id="ARBA00023012"/>
    </source>
</evidence>
<organism evidence="13 14">
    <name type="scientific">Modestobacter roseus</name>
    <dbReference type="NCBI Taxonomy" id="1181884"/>
    <lineage>
        <taxon>Bacteria</taxon>
        <taxon>Bacillati</taxon>
        <taxon>Actinomycetota</taxon>
        <taxon>Actinomycetes</taxon>
        <taxon>Geodermatophilales</taxon>
        <taxon>Geodermatophilaceae</taxon>
        <taxon>Modestobacter</taxon>
    </lineage>
</organism>
<dbReference type="InterPro" id="IPR004358">
    <property type="entry name" value="Sig_transdc_His_kin-like_C"/>
</dbReference>
<evidence type="ECO:0000256" key="1">
    <source>
        <dbReference type="ARBA" id="ARBA00000085"/>
    </source>
</evidence>
<dbReference type="SMART" id="SM00388">
    <property type="entry name" value="HisKA"/>
    <property type="match status" value="1"/>
</dbReference>
<dbReference type="EMBL" id="VLKF01000001">
    <property type="protein sequence ID" value="TWH73109.1"/>
    <property type="molecule type" value="Genomic_DNA"/>
</dbReference>
<dbReference type="InterPro" id="IPR036097">
    <property type="entry name" value="HisK_dim/P_sf"/>
</dbReference>
<dbReference type="AlphaFoldDB" id="A0A562IQ04"/>
<keyword evidence="14" id="KW-1185">Reference proteome</keyword>
<dbReference type="Proteomes" id="UP000321490">
    <property type="component" value="Unassembled WGS sequence"/>
</dbReference>
<dbReference type="InterPro" id="IPR003594">
    <property type="entry name" value="HATPase_dom"/>
</dbReference>
<dbReference type="RefSeq" id="WP_228395239.1">
    <property type="nucleotide sequence ID" value="NZ_ML762503.1"/>
</dbReference>
<dbReference type="SMART" id="SM00387">
    <property type="entry name" value="HATPase_c"/>
    <property type="match status" value="1"/>
</dbReference>
<evidence type="ECO:0000256" key="3">
    <source>
        <dbReference type="ARBA" id="ARBA00012438"/>
    </source>
</evidence>
<name>A0A562IQ04_9ACTN</name>
<reference evidence="13 14" key="1">
    <citation type="submission" date="2019-07" db="EMBL/GenBank/DDBJ databases">
        <title>R&amp;d 2014.</title>
        <authorList>
            <person name="Klenk H.-P."/>
        </authorList>
    </citation>
    <scope>NUCLEOTIDE SEQUENCE [LARGE SCALE GENOMIC DNA]</scope>
    <source>
        <strain evidence="13 14">DSM 45764</strain>
    </source>
</reference>
<evidence type="ECO:0000256" key="8">
    <source>
        <dbReference type="ARBA" id="ARBA00022989"/>
    </source>
</evidence>
<keyword evidence="6" id="KW-0812">Transmembrane</keyword>
<feature type="domain" description="HAMP" evidence="12">
    <location>
        <begin position="185"/>
        <end position="237"/>
    </location>
</feature>
<dbReference type="SUPFAM" id="SSF55874">
    <property type="entry name" value="ATPase domain of HSP90 chaperone/DNA topoisomerase II/histidine kinase"/>
    <property type="match status" value="1"/>
</dbReference>
<dbReference type="PRINTS" id="PR00344">
    <property type="entry name" value="BCTRLSENSOR"/>
</dbReference>
<dbReference type="GO" id="GO:0005886">
    <property type="term" value="C:plasma membrane"/>
    <property type="evidence" value="ECO:0007669"/>
    <property type="project" value="UniProtKB-SubCell"/>
</dbReference>
<evidence type="ECO:0000256" key="10">
    <source>
        <dbReference type="ARBA" id="ARBA00023136"/>
    </source>
</evidence>
<proteinExistence type="predicted"/>
<dbReference type="InterPro" id="IPR003661">
    <property type="entry name" value="HisK_dim/P_dom"/>
</dbReference>
<protein>
    <recommendedName>
        <fullName evidence="3">histidine kinase</fullName>
        <ecNumber evidence="3">2.7.13.3</ecNumber>
    </recommendedName>
</protein>
<dbReference type="PROSITE" id="PS50109">
    <property type="entry name" value="HIS_KIN"/>
    <property type="match status" value="1"/>
</dbReference>
<evidence type="ECO:0000256" key="2">
    <source>
        <dbReference type="ARBA" id="ARBA00004236"/>
    </source>
</evidence>
<accession>A0A562IQ04</accession>
<evidence type="ECO:0000256" key="7">
    <source>
        <dbReference type="ARBA" id="ARBA00022777"/>
    </source>
</evidence>
<keyword evidence="7 13" id="KW-0418">Kinase</keyword>
<dbReference type="CDD" id="cd00082">
    <property type="entry name" value="HisKA"/>
    <property type="match status" value="1"/>
</dbReference>
<dbReference type="Gene3D" id="1.10.287.130">
    <property type="match status" value="1"/>
</dbReference>
<sequence length="475" mass="49365">MRWNQRPRGLRSRIVLGFAAGTLLVSAVLVVTTFVLARNYLLDQRERSAVRQALTDASLLRSRLSTAGTEVGDALGELVPSGGGDVVVRSGGAWYSSSLEVGARDVPTVLQEQVAAGEPATARTDSRTGPRVVVGTRLPGTDVEFYELAPLTELELSLRTLGAVLAAGAGAATLAGAAFGSWASRRAVQPLEQVAGAATAIAGGDLATRLPPTDDPDLIAIVGSFNSMVDALSARIDRDARFVGDVSHELRSPLTSLVTTVEVLAGRRDDLTPRGREALALVQSELDRFRRTLDDLLELAKLDNSRDSPGADDASPGTAAPAVSVAALVREVLERTGHPVDLLAADDEESTTVLARKLPLERAVRNLVENADRHAGGVRAVQVQRLGDSVVLHVDDDGPGVAAEDRERVFERFARGPRAARGSLPGAGLGLAIVAETATHLGGAAWCAPGPDGGARFSIALPAASSAPALPAASS</sequence>
<dbReference type="InterPro" id="IPR005467">
    <property type="entry name" value="His_kinase_dom"/>
</dbReference>
<evidence type="ECO:0000256" key="5">
    <source>
        <dbReference type="ARBA" id="ARBA00022679"/>
    </source>
</evidence>